<name>A0ACC1YNS0_MELAZ</name>
<evidence type="ECO:0000313" key="1">
    <source>
        <dbReference type="EMBL" id="KAJ4724798.1"/>
    </source>
</evidence>
<evidence type="ECO:0000313" key="2">
    <source>
        <dbReference type="Proteomes" id="UP001164539"/>
    </source>
</evidence>
<dbReference type="Proteomes" id="UP001164539">
    <property type="component" value="Chromosome 2"/>
</dbReference>
<organism evidence="1 2">
    <name type="scientific">Melia azedarach</name>
    <name type="common">Chinaberry tree</name>
    <dbReference type="NCBI Taxonomy" id="155640"/>
    <lineage>
        <taxon>Eukaryota</taxon>
        <taxon>Viridiplantae</taxon>
        <taxon>Streptophyta</taxon>
        <taxon>Embryophyta</taxon>
        <taxon>Tracheophyta</taxon>
        <taxon>Spermatophyta</taxon>
        <taxon>Magnoliopsida</taxon>
        <taxon>eudicotyledons</taxon>
        <taxon>Gunneridae</taxon>
        <taxon>Pentapetalae</taxon>
        <taxon>rosids</taxon>
        <taxon>malvids</taxon>
        <taxon>Sapindales</taxon>
        <taxon>Meliaceae</taxon>
        <taxon>Melia</taxon>
    </lineage>
</organism>
<keyword evidence="2" id="KW-1185">Reference proteome</keyword>
<proteinExistence type="predicted"/>
<gene>
    <name evidence="1" type="ORF">OWV82_003743</name>
</gene>
<protein>
    <submittedName>
        <fullName evidence="1">Uncharacterized protein</fullName>
    </submittedName>
</protein>
<feature type="non-terminal residue" evidence="1">
    <location>
        <position position="1"/>
    </location>
</feature>
<accession>A0ACC1YNS0</accession>
<comment type="caution">
    <text evidence="1">The sequence shown here is derived from an EMBL/GenBank/DDBJ whole genome shotgun (WGS) entry which is preliminary data.</text>
</comment>
<reference evidence="1 2" key="1">
    <citation type="journal article" date="2023" name="Science">
        <title>Complex scaffold remodeling in plant triterpene biosynthesis.</title>
        <authorList>
            <person name="De La Pena R."/>
            <person name="Hodgson H."/>
            <person name="Liu J.C."/>
            <person name="Stephenson M.J."/>
            <person name="Martin A.C."/>
            <person name="Owen C."/>
            <person name="Harkess A."/>
            <person name="Leebens-Mack J."/>
            <person name="Jimenez L.E."/>
            <person name="Osbourn A."/>
            <person name="Sattely E.S."/>
        </authorList>
    </citation>
    <scope>NUCLEOTIDE SEQUENCE [LARGE SCALE GENOMIC DNA]</scope>
    <source>
        <strain evidence="2">cv. JPN11</strain>
        <tissue evidence="1">Leaf</tissue>
    </source>
</reference>
<dbReference type="EMBL" id="CM051395">
    <property type="protein sequence ID" value="KAJ4724798.1"/>
    <property type="molecule type" value="Genomic_DNA"/>
</dbReference>
<sequence>WPIICYPNFYIAANFNFLKLYLKVKYYRIYIHHIIDNTNEPRAHRYPSRRPTTRNGAVKFPNFRSEENDSVLARERQRESYIFCSFSALTTGFAFAICSLPTPLKSNEQSCCSGYLWVPQNTDPHRHLKPVSPTRLLHVKHLFTTAVCCTAAATNNACFSSSFASAVGFSCKDKSTDGVDKGDGVDDDDEAEEEIKVWLKACLAEEDCCSFN</sequence>